<dbReference type="Pfam" id="PF00326">
    <property type="entry name" value="Peptidase_S9"/>
    <property type="match status" value="1"/>
</dbReference>
<gene>
    <name evidence="2" type="ORF">SAMN04488514_101427</name>
</gene>
<dbReference type="GO" id="GO:0006508">
    <property type="term" value="P:proteolysis"/>
    <property type="evidence" value="ECO:0007669"/>
    <property type="project" value="InterPro"/>
</dbReference>
<keyword evidence="3" id="KW-1185">Reference proteome</keyword>
<evidence type="ECO:0000259" key="1">
    <source>
        <dbReference type="Pfam" id="PF00326"/>
    </source>
</evidence>
<dbReference type="PANTHER" id="PTHR22946:SF8">
    <property type="entry name" value="ACETYL XYLAN ESTERASE DOMAIN-CONTAINING PROTEIN"/>
    <property type="match status" value="1"/>
</dbReference>
<dbReference type="Gene3D" id="3.40.50.1820">
    <property type="entry name" value="alpha/beta hydrolase"/>
    <property type="match status" value="1"/>
</dbReference>
<dbReference type="AlphaFoldDB" id="A0A1G9J7A6"/>
<sequence>MAVWTVNYQNVMENDKDLNSRREFVKKTAVVCSGFPFLTRMTSEPSKTMNLTAMKNIPKPLNGSMIGEYGQWAADLASNPPKLSFRNNKWKSVNDWKPKAVEKTLELLAPPNIGEVTVTIHRKYIYDGLDVEEISWQLPYGEPTRAVVLKPAGVTKKLPAVLGLHDHGGVKFFGWEKICRISNDTRSMLMEHQSQYYEGRAWANEIAKKGYVVMVHDVFAFASRRVRLENVDGILWGHCSREDWQDKDPAIDENVRDYNAWASDHETIMAKSLFSAGTTWPGVVLAEDQAALRVLCEREDVDTDRVGCCGLSGGGLRSAYLGGLDKRIKCAVCVGFMSTWRDFVMNKSFTHTFMTYAALLPNYLDFPEILGLRTPLPTLVQSSKEDDLFSLSEMERADKMLKEIYAKAGEEDKYKTNFYEGGHKFDIAMQTDAFNWFDKWLA</sequence>
<organism evidence="2 3">
    <name type="scientific">Kriegella aquimaris</name>
    <dbReference type="NCBI Taxonomy" id="192904"/>
    <lineage>
        <taxon>Bacteria</taxon>
        <taxon>Pseudomonadati</taxon>
        <taxon>Bacteroidota</taxon>
        <taxon>Flavobacteriia</taxon>
        <taxon>Flavobacteriales</taxon>
        <taxon>Flavobacteriaceae</taxon>
        <taxon>Kriegella</taxon>
    </lineage>
</organism>
<dbReference type="STRING" id="192904.SAMN04488514_101427"/>
<proteinExistence type="predicted"/>
<dbReference type="GO" id="GO:0008236">
    <property type="term" value="F:serine-type peptidase activity"/>
    <property type="evidence" value="ECO:0007669"/>
    <property type="project" value="InterPro"/>
</dbReference>
<dbReference type="SUPFAM" id="SSF53474">
    <property type="entry name" value="alpha/beta-Hydrolases"/>
    <property type="match status" value="1"/>
</dbReference>
<accession>A0A1G9J7A6</accession>
<dbReference type="InterPro" id="IPR001375">
    <property type="entry name" value="Peptidase_S9_cat"/>
</dbReference>
<feature type="domain" description="Peptidase S9 prolyl oligopeptidase catalytic" evidence="1">
    <location>
        <begin position="285"/>
        <end position="441"/>
    </location>
</feature>
<dbReference type="InterPro" id="IPR050261">
    <property type="entry name" value="FrsA_esterase"/>
</dbReference>
<reference evidence="3" key="1">
    <citation type="submission" date="2016-10" db="EMBL/GenBank/DDBJ databases">
        <authorList>
            <person name="Varghese N."/>
            <person name="Submissions S."/>
        </authorList>
    </citation>
    <scope>NUCLEOTIDE SEQUENCE [LARGE SCALE GENOMIC DNA]</scope>
    <source>
        <strain evidence="3">DSM 19886</strain>
    </source>
</reference>
<dbReference type="InterPro" id="IPR029058">
    <property type="entry name" value="AB_hydrolase_fold"/>
</dbReference>
<protein>
    <submittedName>
        <fullName evidence="2">Prolyl oligopeptidase family protein</fullName>
    </submittedName>
</protein>
<dbReference type="PANTHER" id="PTHR22946">
    <property type="entry name" value="DIENELACTONE HYDROLASE DOMAIN-CONTAINING PROTEIN-RELATED"/>
    <property type="match status" value="1"/>
</dbReference>
<evidence type="ECO:0000313" key="3">
    <source>
        <dbReference type="Proteomes" id="UP000199440"/>
    </source>
</evidence>
<dbReference type="Proteomes" id="UP000199440">
    <property type="component" value="Unassembled WGS sequence"/>
</dbReference>
<evidence type="ECO:0000313" key="2">
    <source>
        <dbReference type="EMBL" id="SDL33116.1"/>
    </source>
</evidence>
<name>A0A1G9J7A6_9FLAO</name>
<dbReference type="EMBL" id="FNGV01000001">
    <property type="protein sequence ID" value="SDL33116.1"/>
    <property type="molecule type" value="Genomic_DNA"/>
</dbReference>